<evidence type="ECO:0000256" key="2">
    <source>
        <dbReference type="SAM" id="MobiDB-lite"/>
    </source>
</evidence>
<dbReference type="AlphaFoldDB" id="A0A3R6XGQ5"/>
<feature type="domain" description="Peptidase A2" evidence="3">
    <location>
        <begin position="86"/>
        <end position="163"/>
    </location>
</feature>
<feature type="region of interest" description="Disordered" evidence="2">
    <location>
        <begin position="344"/>
        <end position="377"/>
    </location>
</feature>
<name>A0A3R6XGQ5_APHAT</name>
<feature type="compositionally biased region" description="Basic and acidic residues" evidence="2">
    <location>
        <begin position="40"/>
        <end position="60"/>
    </location>
</feature>
<organism evidence="4 5">
    <name type="scientific">Aphanomyces astaci</name>
    <name type="common">Crayfish plague agent</name>
    <dbReference type="NCBI Taxonomy" id="112090"/>
    <lineage>
        <taxon>Eukaryota</taxon>
        <taxon>Sar</taxon>
        <taxon>Stramenopiles</taxon>
        <taxon>Oomycota</taxon>
        <taxon>Saprolegniomycetes</taxon>
        <taxon>Saprolegniales</taxon>
        <taxon>Verrucalvaceae</taxon>
        <taxon>Aphanomyces</taxon>
    </lineage>
</organism>
<dbReference type="InterPro" id="IPR001995">
    <property type="entry name" value="Peptidase_A2_cat"/>
</dbReference>
<evidence type="ECO:0000259" key="3">
    <source>
        <dbReference type="PROSITE" id="PS50175"/>
    </source>
</evidence>
<dbReference type="SUPFAM" id="SSF50630">
    <property type="entry name" value="Acid proteases"/>
    <property type="match status" value="1"/>
</dbReference>
<gene>
    <name evidence="4" type="ORF">DYB35_011539</name>
</gene>
<feature type="compositionally biased region" description="Basic residues" evidence="2">
    <location>
        <begin position="30"/>
        <end position="39"/>
    </location>
</feature>
<dbReference type="Gene3D" id="2.40.70.10">
    <property type="entry name" value="Acid Proteases"/>
    <property type="match status" value="1"/>
</dbReference>
<dbReference type="InterPro" id="IPR021109">
    <property type="entry name" value="Peptidase_aspartic_dom_sf"/>
</dbReference>
<feature type="region of interest" description="Disordered" evidence="2">
    <location>
        <begin position="16"/>
        <end position="61"/>
    </location>
</feature>
<sequence>MSEQEWRRETCVDAEYCSGQKGKPPEGRKTANKRRKREWHRREKEERRRRMQAETEERQRKNQLSIRLVGGQRLPTWGVEIEGHPCAVRLDTGAEESILAGRLAHLGTWIKDTSNRWLEGASGGLLRVKGRVRLEWTIEGRQVIVEPLVVDGLSEDLLLGNPFFDHHGCQVAYDTRTLNFPKWGLEVPFGLHAAATKQVHERRATVVQTHGISAMSGSRMQVAIDAPDGTEVQFVPDRTNRKNRCLLAATVATVANGNILVPVLNGTEDKGHLLAQEEVGSWTPLSDELQVLDQPEDTTREDLIAWLAQIAETPCAQLPGEENLADAMEEGWRAVCEELNLGETVPRRENSSEGQRSHRHSAVTEVGQDCGRPTVTPESVTAVWGQMLRQLEVRGEKAATEKRSSSVVPVEPAGAEQRPEQPKEVTPQWRRPPVAEDQPQLTATRISVAQVHSDKFKQWREKAETAAALEKSQRAMAVQFNKKVKYKFRLRKGLYVWIWYPAKGKGLSKLRHRWRGPARLEADAGFVNWKVMCAWNGQPRIVHSSSCVPYFSDDQILSTMVQDIEVDATTDDDPWPETEEVVELRPVVGTELEPVETTRVRRSMRQQAAANRHKEVENSEHQADEMGIRQPKLIRGRNGKMIPMVEVEGRQGWQFISLKQWEWEQSKPSSEYVVPYREL</sequence>
<protein>
    <recommendedName>
        <fullName evidence="3">Peptidase A2 domain-containing protein</fullName>
    </recommendedName>
</protein>
<dbReference type="PROSITE" id="PS50175">
    <property type="entry name" value="ASP_PROT_RETROV"/>
    <property type="match status" value="1"/>
</dbReference>
<accession>A0A3R6XGQ5</accession>
<feature type="compositionally biased region" description="Basic and acidic residues" evidence="2">
    <location>
        <begin position="395"/>
        <end position="404"/>
    </location>
</feature>
<evidence type="ECO:0000256" key="1">
    <source>
        <dbReference type="ARBA" id="ARBA00022801"/>
    </source>
</evidence>
<feature type="region of interest" description="Disordered" evidence="2">
    <location>
        <begin position="395"/>
        <end position="437"/>
    </location>
</feature>
<dbReference type="Proteomes" id="UP000285712">
    <property type="component" value="Unassembled WGS sequence"/>
</dbReference>
<proteinExistence type="predicted"/>
<evidence type="ECO:0000313" key="5">
    <source>
        <dbReference type="Proteomes" id="UP000285712"/>
    </source>
</evidence>
<evidence type="ECO:0000313" key="4">
    <source>
        <dbReference type="EMBL" id="RHY99945.1"/>
    </source>
</evidence>
<dbReference type="CDD" id="cd00303">
    <property type="entry name" value="retropepsin_like"/>
    <property type="match status" value="1"/>
</dbReference>
<dbReference type="EMBL" id="QUTG01001274">
    <property type="protein sequence ID" value="RHY99945.1"/>
    <property type="molecule type" value="Genomic_DNA"/>
</dbReference>
<dbReference type="VEuPathDB" id="FungiDB:H257_13890"/>
<reference evidence="4 5" key="1">
    <citation type="submission" date="2018-08" db="EMBL/GenBank/DDBJ databases">
        <title>Aphanomyces genome sequencing and annotation.</title>
        <authorList>
            <person name="Minardi D."/>
            <person name="Oidtmann B."/>
            <person name="Van Der Giezen M."/>
            <person name="Studholme D.J."/>
        </authorList>
    </citation>
    <scope>NUCLEOTIDE SEQUENCE [LARGE SCALE GENOMIC DNA]</scope>
    <source>
        <strain evidence="4 5">Sv</strain>
    </source>
</reference>
<keyword evidence="1" id="KW-0378">Hydrolase</keyword>
<dbReference type="GO" id="GO:0004190">
    <property type="term" value="F:aspartic-type endopeptidase activity"/>
    <property type="evidence" value="ECO:0007669"/>
    <property type="project" value="InterPro"/>
</dbReference>
<comment type="caution">
    <text evidence="4">The sequence shown here is derived from an EMBL/GenBank/DDBJ whole genome shotgun (WGS) entry which is preliminary data.</text>
</comment>
<dbReference type="GO" id="GO:0006508">
    <property type="term" value="P:proteolysis"/>
    <property type="evidence" value="ECO:0007669"/>
    <property type="project" value="InterPro"/>
</dbReference>